<dbReference type="HOGENOM" id="CLU_2174148_0_0_1"/>
<name>T1KDC9_TETUR</name>
<reference evidence="2" key="2">
    <citation type="submission" date="2015-06" db="UniProtKB">
        <authorList>
            <consortium name="EnsemblMetazoa"/>
        </authorList>
    </citation>
    <scope>IDENTIFICATION</scope>
</reference>
<dbReference type="EnsemblMetazoa" id="tetur09g02470.1">
    <property type="protein sequence ID" value="tetur09g02470.1"/>
    <property type="gene ID" value="tetur09g02470"/>
</dbReference>
<protein>
    <submittedName>
        <fullName evidence="2">Uncharacterized protein</fullName>
    </submittedName>
</protein>
<sequence>MPKKLLMDRRETDSEESEESPVVTPPKKPNVKKKARVNFEFMLYTIYYFEDSPEDIESRSKYWEFEASYRDRFNQRILRTGTTLAPILSIEHRNKIFEQRFQNPGSNENY</sequence>
<dbReference type="EMBL" id="CAEY01002011">
    <property type="status" value="NOT_ANNOTATED_CDS"/>
    <property type="molecule type" value="Genomic_DNA"/>
</dbReference>
<dbReference type="Proteomes" id="UP000015104">
    <property type="component" value="Unassembled WGS sequence"/>
</dbReference>
<organism evidence="2 3">
    <name type="scientific">Tetranychus urticae</name>
    <name type="common">Two-spotted spider mite</name>
    <dbReference type="NCBI Taxonomy" id="32264"/>
    <lineage>
        <taxon>Eukaryota</taxon>
        <taxon>Metazoa</taxon>
        <taxon>Ecdysozoa</taxon>
        <taxon>Arthropoda</taxon>
        <taxon>Chelicerata</taxon>
        <taxon>Arachnida</taxon>
        <taxon>Acari</taxon>
        <taxon>Acariformes</taxon>
        <taxon>Trombidiformes</taxon>
        <taxon>Prostigmata</taxon>
        <taxon>Eleutherengona</taxon>
        <taxon>Raphignathae</taxon>
        <taxon>Tetranychoidea</taxon>
        <taxon>Tetranychidae</taxon>
        <taxon>Tetranychus</taxon>
    </lineage>
</organism>
<evidence type="ECO:0000313" key="2">
    <source>
        <dbReference type="EnsemblMetazoa" id="tetur09g02470.1"/>
    </source>
</evidence>
<evidence type="ECO:0000256" key="1">
    <source>
        <dbReference type="SAM" id="MobiDB-lite"/>
    </source>
</evidence>
<reference evidence="3" key="1">
    <citation type="submission" date="2011-08" db="EMBL/GenBank/DDBJ databases">
        <authorList>
            <person name="Rombauts S."/>
        </authorList>
    </citation>
    <scope>NUCLEOTIDE SEQUENCE</scope>
    <source>
        <strain evidence="3">London</strain>
    </source>
</reference>
<evidence type="ECO:0000313" key="3">
    <source>
        <dbReference type="Proteomes" id="UP000015104"/>
    </source>
</evidence>
<dbReference type="AlphaFoldDB" id="T1KDC9"/>
<feature type="region of interest" description="Disordered" evidence="1">
    <location>
        <begin position="1"/>
        <end position="29"/>
    </location>
</feature>
<feature type="compositionally biased region" description="Basic and acidic residues" evidence="1">
    <location>
        <begin position="1"/>
        <end position="12"/>
    </location>
</feature>
<keyword evidence="3" id="KW-1185">Reference proteome</keyword>
<accession>T1KDC9</accession>
<proteinExistence type="predicted"/>